<dbReference type="InterPro" id="IPR045026">
    <property type="entry name" value="LIMYB"/>
</dbReference>
<evidence type="ECO:0000259" key="2">
    <source>
        <dbReference type="Pfam" id="PF12776"/>
    </source>
</evidence>
<feature type="domain" description="Myb/SANT-like" evidence="2">
    <location>
        <begin position="19"/>
        <end position="106"/>
    </location>
</feature>
<reference evidence="3" key="2">
    <citation type="journal article" date="2024" name="Plant">
        <title>Genomic evolution and insights into agronomic trait innovations of Sesamum species.</title>
        <authorList>
            <person name="Miao H."/>
            <person name="Wang L."/>
            <person name="Qu L."/>
            <person name="Liu H."/>
            <person name="Sun Y."/>
            <person name="Le M."/>
            <person name="Wang Q."/>
            <person name="Wei S."/>
            <person name="Zheng Y."/>
            <person name="Lin W."/>
            <person name="Duan Y."/>
            <person name="Cao H."/>
            <person name="Xiong S."/>
            <person name="Wang X."/>
            <person name="Wei L."/>
            <person name="Li C."/>
            <person name="Ma Q."/>
            <person name="Ju M."/>
            <person name="Zhao R."/>
            <person name="Li G."/>
            <person name="Mu C."/>
            <person name="Tian Q."/>
            <person name="Mei H."/>
            <person name="Zhang T."/>
            <person name="Gao T."/>
            <person name="Zhang H."/>
        </authorList>
    </citation>
    <scope>NUCLEOTIDE SEQUENCE</scope>
    <source>
        <strain evidence="3">3651</strain>
    </source>
</reference>
<evidence type="ECO:0000313" key="3">
    <source>
        <dbReference type="EMBL" id="KAK4441755.1"/>
    </source>
</evidence>
<comment type="caution">
    <text evidence="3">The sequence shown here is derived from an EMBL/GenBank/DDBJ whole genome shotgun (WGS) entry which is preliminary data.</text>
</comment>
<dbReference type="Pfam" id="PF12776">
    <property type="entry name" value="Myb_DNA-bind_3"/>
    <property type="match status" value="1"/>
</dbReference>
<keyword evidence="4" id="KW-1185">Reference proteome</keyword>
<dbReference type="PANTHER" id="PTHR47584">
    <property type="match status" value="1"/>
</dbReference>
<proteinExistence type="predicted"/>
<dbReference type="InterPro" id="IPR024752">
    <property type="entry name" value="Myb/SANT-like_dom"/>
</dbReference>
<dbReference type="Proteomes" id="UP001293254">
    <property type="component" value="Unassembled WGS sequence"/>
</dbReference>
<reference evidence="3" key="1">
    <citation type="submission" date="2020-06" db="EMBL/GenBank/DDBJ databases">
        <authorList>
            <person name="Li T."/>
            <person name="Hu X."/>
            <person name="Zhang T."/>
            <person name="Song X."/>
            <person name="Zhang H."/>
            <person name="Dai N."/>
            <person name="Sheng W."/>
            <person name="Hou X."/>
            <person name="Wei L."/>
        </authorList>
    </citation>
    <scope>NUCLEOTIDE SEQUENCE</scope>
    <source>
        <strain evidence="3">3651</strain>
        <tissue evidence="3">Leaf</tissue>
    </source>
</reference>
<name>A0AAE2D113_9LAMI</name>
<sequence length="325" mass="37376">MPRTHEVSLSQSSRADKVSWTVYTERVFIELMHEEFVNGWLKSSTFSPFVWGRICDRLNATLAPTYVYTIEQLKGKLNRLRRAWRLLNDLISGGTGWGWDSQLNTVIDEHGRLEELYRANPEYKKIIEHGLPHFDLCTEMFSRNTATGAWGRSATHGPRSSHSEHGETDEMQVENDHSTHVGSRRSRDEYEDTAYSESMPSVPLNEPSVPLNEPFESFPIASDDDFASPSSGRRGKRHVNDLQTKKMDTMDKVQESLQGKIERTGPKATEAIERCVEELSKFENLPDQIFTTALERFHSHTTRTMFLKLTENNKLRWLQSLAKLN</sequence>
<dbReference type="PANTHER" id="PTHR47584:SF19">
    <property type="entry name" value="L10-INTERACTING MYB DOMAIN-CONTAINING PROTEIN-LIKE"/>
    <property type="match status" value="1"/>
</dbReference>
<dbReference type="AlphaFoldDB" id="A0AAE2D113"/>
<evidence type="ECO:0000313" key="4">
    <source>
        <dbReference type="Proteomes" id="UP001293254"/>
    </source>
</evidence>
<feature type="region of interest" description="Disordered" evidence="1">
    <location>
        <begin position="148"/>
        <end position="237"/>
    </location>
</feature>
<feature type="compositionally biased region" description="Basic and acidic residues" evidence="1">
    <location>
        <begin position="161"/>
        <end position="179"/>
    </location>
</feature>
<dbReference type="EMBL" id="JACGWO010000001">
    <property type="protein sequence ID" value="KAK4441755.1"/>
    <property type="molecule type" value="Genomic_DNA"/>
</dbReference>
<organism evidence="3 4">
    <name type="scientific">Sesamum alatum</name>
    <dbReference type="NCBI Taxonomy" id="300844"/>
    <lineage>
        <taxon>Eukaryota</taxon>
        <taxon>Viridiplantae</taxon>
        <taxon>Streptophyta</taxon>
        <taxon>Embryophyta</taxon>
        <taxon>Tracheophyta</taxon>
        <taxon>Spermatophyta</taxon>
        <taxon>Magnoliopsida</taxon>
        <taxon>eudicotyledons</taxon>
        <taxon>Gunneridae</taxon>
        <taxon>Pentapetalae</taxon>
        <taxon>asterids</taxon>
        <taxon>lamiids</taxon>
        <taxon>Lamiales</taxon>
        <taxon>Pedaliaceae</taxon>
        <taxon>Sesamum</taxon>
    </lineage>
</organism>
<accession>A0AAE2D113</accession>
<evidence type="ECO:0000256" key="1">
    <source>
        <dbReference type="SAM" id="MobiDB-lite"/>
    </source>
</evidence>
<gene>
    <name evidence="3" type="ORF">Salat_0510400</name>
</gene>
<protein>
    <recommendedName>
        <fullName evidence="2">Myb/SANT-like domain-containing protein</fullName>
    </recommendedName>
</protein>